<evidence type="ECO:0000256" key="2">
    <source>
        <dbReference type="SAM" id="SignalP"/>
    </source>
</evidence>
<dbReference type="RefSeq" id="WP_132477632.1">
    <property type="nucleotide sequence ID" value="NZ_JBHRVM010000001.1"/>
</dbReference>
<keyword evidence="3" id="KW-0675">Receptor</keyword>
<dbReference type="EMBL" id="SMBX01000008">
    <property type="protein sequence ID" value="TCU95183.1"/>
    <property type="molecule type" value="Genomic_DNA"/>
</dbReference>
<dbReference type="Gene3D" id="3.40.190.10">
    <property type="entry name" value="Periplasmic binding protein-like II"/>
    <property type="match status" value="1"/>
</dbReference>
<dbReference type="SUPFAM" id="SSF53850">
    <property type="entry name" value="Periplasmic binding protein-like II"/>
    <property type="match status" value="1"/>
</dbReference>
<dbReference type="AlphaFoldDB" id="A0A4R3UWM3"/>
<reference evidence="3 4" key="1">
    <citation type="submission" date="2019-03" db="EMBL/GenBank/DDBJ databases">
        <title>Genomic Encyclopedia of Type Strains, Phase IV (KMG-IV): sequencing the most valuable type-strain genomes for metagenomic binning, comparative biology and taxonomic classification.</title>
        <authorList>
            <person name="Goeker M."/>
        </authorList>
    </citation>
    <scope>NUCLEOTIDE SEQUENCE [LARGE SCALE GENOMIC DNA]</scope>
    <source>
        <strain evidence="3 4">DSM 100048</strain>
    </source>
</reference>
<name>A0A4R3UWM3_9BURK</name>
<dbReference type="Pfam" id="PF03401">
    <property type="entry name" value="TctC"/>
    <property type="match status" value="1"/>
</dbReference>
<dbReference type="OrthoDB" id="8678477at2"/>
<feature type="chain" id="PRO_5020582877" evidence="2">
    <location>
        <begin position="29"/>
        <end position="333"/>
    </location>
</feature>
<proteinExistence type="inferred from homology"/>
<accession>A0A4R3UWM3</accession>
<evidence type="ECO:0000256" key="1">
    <source>
        <dbReference type="ARBA" id="ARBA00006987"/>
    </source>
</evidence>
<dbReference type="PANTHER" id="PTHR42928">
    <property type="entry name" value="TRICARBOXYLATE-BINDING PROTEIN"/>
    <property type="match status" value="1"/>
</dbReference>
<organism evidence="3 4">
    <name type="scientific">Paracandidimonas soli</name>
    <dbReference type="NCBI Taxonomy" id="1917182"/>
    <lineage>
        <taxon>Bacteria</taxon>
        <taxon>Pseudomonadati</taxon>
        <taxon>Pseudomonadota</taxon>
        <taxon>Betaproteobacteria</taxon>
        <taxon>Burkholderiales</taxon>
        <taxon>Alcaligenaceae</taxon>
        <taxon>Paracandidimonas</taxon>
    </lineage>
</organism>
<dbReference type="PIRSF" id="PIRSF017082">
    <property type="entry name" value="YflP"/>
    <property type="match status" value="1"/>
</dbReference>
<sequence length="333" mass="35636">MTAILATRRQLCTALALGTTLLAAPAAAQEDYSKWPERPVNYVVPFTPGGSTDVVGRTLSQHLSTALGQSFVVENKPGAAGAVGASYVARAKPDGYTLFGGTISTHAINASLYKDLSYDPVKDFEPVTLVATLPNVLMVNPNLGINSVQDLVEYLKREPDRRTFASSGSGTSTHLAGELFADLIDIPLTHVPYRGTPPAMTDVAAGNVTFMFDQITAALPFVKDGRLKLLAVTTPERIGPAPELPTMMEAGIKDFSMASWQAVYAPKGTPRPIVERLHSEIKKVLELPEVRKQFTETLGMQIVAGGPDELAAHMAVEIPRWAELVEKSGAAPN</sequence>
<keyword evidence="2" id="KW-0732">Signal</keyword>
<dbReference type="Gene3D" id="3.40.190.150">
    <property type="entry name" value="Bordetella uptake gene, domain 1"/>
    <property type="match status" value="1"/>
</dbReference>
<dbReference type="InterPro" id="IPR042100">
    <property type="entry name" value="Bug_dom1"/>
</dbReference>
<keyword evidence="4" id="KW-1185">Reference proteome</keyword>
<dbReference type="Proteomes" id="UP000294692">
    <property type="component" value="Unassembled WGS sequence"/>
</dbReference>
<dbReference type="CDD" id="cd13578">
    <property type="entry name" value="PBP2_Bug27"/>
    <property type="match status" value="1"/>
</dbReference>
<comment type="caution">
    <text evidence="3">The sequence shown here is derived from an EMBL/GenBank/DDBJ whole genome shotgun (WGS) entry which is preliminary data.</text>
</comment>
<evidence type="ECO:0000313" key="4">
    <source>
        <dbReference type="Proteomes" id="UP000294692"/>
    </source>
</evidence>
<feature type="signal peptide" evidence="2">
    <location>
        <begin position="1"/>
        <end position="28"/>
    </location>
</feature>
<evidence type="ECO:0000313" key="3">
    <source>
        <dbReference type="EMBL" id="TCU95183.1"/>
    </source>
</evidence>
<dbReference type="PANTHER" id="PTHR42928:SF5">
    <property type="entry name" value="BLR1237 PROTEIN"/>
    <property type="match status" value="1"/>
</dbReference>
<gene>
    <name evidence="3" type="ORF">EV686_10825</name>
</gene>
<comment type="similarity">
    <text evidence="1">Belongs to the UPF0065 (bug) family.</text>
</comment>
<protein>
    <submittedName>
        <fullName evidence="3">Tripartite-type tricarboxylate transporter receptor subunit TctC</fullName>
    </submittedName>
</protein>
<dbReference type="InterPro" id="IPR005064">
    <property type="entry name" value="BUG"/>
</dbReference>